<reference evidence="2 3" key="1">
    <citation type="journal article" date="2020" name="IScience">
        <title>Genome Sequencing of the Endangered Kingdonia uniflora (Circaeasteraceae, Ranunculales) Reveals Potential Mechanisms of Evolutionary Specialization.</title>
        <authorList>
            <person name="Sun Y."/>
            <person name="Deng T."/>
            <person name="Zhang A."/>
            <person name="Moore M.J."/>
            <person name="Landis J.B."/>
            <person name="Lin N."/>
            <person name="Zhang H."/>
            <person name="Zhang X."/>
            <person name="Huang J."/>
            <person name="Zhang X."/>
            <person name="Sun H."/>
            <person name="Wang H."/>
        </authorList>
    </citation>
    <scope>NUCLEOTIDE SEQUENCE [LARGE SCALE GENOMIC DNA]</scope>
    <source>
        <strain evidence="2">TB1705</strain>
        <tissue evidence="2">Leaf</tissue>
    </source>
</reference>
<feature type="region of interest" description="Disordered" evidence="1">
    <location>
        <begin position="1"/>
        <end position="22"/>
    </location>
</feature>
<keyword evidence="3" id="KW-1185">Reference proteome</keyword>
<evidence type="ECO:0000313" key="3">
    <source>
        <dbReference type="Proteomes" id="UP000541444"/>
    </source>
</evidence>
<accession>A0A7J7NDP1</accession>
<sequence>MGESLETPWGRNSTSPSDITQTASVTFAPGIMEIREAVEEAANSQALKQIQSEAIVLCGMKLRRLDAHRQNCD</sequence>
<dbReference type="Proteomes" id="UP000541444">
    <property type="component" value="Unassembled WGS sequence"/>
</dbReference>
<feature type="compositionally biased region" description="Polar residues" evidence="1">
    <location>
        <begin position="10"/>
        <end position="22"/>
    </location>
</feature>
<comment type="caution">
    <text evidence="2">The sequence shown here is derived from an EMBL/GenBank/DDBJ whole genome shotgun (WGS) entry which is preliminary data.</text>
</comment>
<organism evidence="2 3">
    <name type="scientific">Kingdonia uniflora</name>
    <dbReference type="NCBI Taxonomy" id="39325"/>
    <lineage>
        <taxon>Eukaryota</taxon>
        <taxon>Viridiplantae</taxon>
        <taxon>Streptophyta</taxon>
        <taxon>Embryophyta</taxon>
        <taxon>Tracheophyta</taxon>
        <taxon>Spermatophyta</taxon>
        <taxon>Magnoliopsida</taxon>
        <taxon>Ranunculales</taxon>
        <taxon>Circaeasteraceae</taxon>
        <taxon>Kingdonia</taxon>
    </lineage>
</organism>
<evidence type="ECO:0000256" key="1">
    <source>
        <dbReference type="SAM" id="MobiDB-lite"/>
    </source>
</evidence>
<dbReference type="EMBL" id="JACGCM010000855">
    <property type="protein sequence ID" value="KAF6165285.1"/>
    <property type="molecule type" value="Genomic_DNA"/>
</dbReference>
<protein>
    <submittedName>
        <fullName evidence="2">Uncharacterized protein</fullName>
    </submittedName>
</protein>
<proteinExistence type="predicted"/>
<name>A0A7J7NDP1_9MAGN</name>
<dbReference type="AlphaFoldDB" id="A0A7J7NDP1"/>
<evidence type="ECO:0000313" key="2">
    <source>
        <dbReference type="EMBL" id="KAF6165285.1"/>
    </source>
</evidence>
<gene>
    <name evidence="2" type="ORF">GIB67_042701</name>
</gene>